<reference evidence="1" key="1">
    <citation type="submission" date="2021-06" db="EMBL/GenBank/DDBJ databases">
        <authorList>
            <person name="Hodson N. C."/>
            <person name="Mongue J. A."/>
            <person name="Jaron S. K."/>
        </authorList>
    </citation>
    <scope>NUCLEOTIDE SEQUENCE</scope>
</reference>
<accession>A0A8J2LIW3</accession>
<dbReference type="EMBL" id="CAJVCH010566463">
    <property type="protein sequence ID" value="CAG7832688.1"/>
    <property type="molecule type" value="Genomic_DNA"/>
</dbReference>
<name>A0A8J2LIW3_9HEXA</name>
<organism evidence="1 2">
    <name type="scientific">Allacma fusca</name>
    <dbReference type="NCBI Taxonomy" id="39272"/>
    <lineage>
        <taxon>Eukaryota</taxon>
        <taxon>Metazoa</taxon>
        <taxon>Ecdysozoa</taxon>
        <taxon>Arthropoda</taxon>
        <taxon>Hexapoda</taxon>
        <taxon>Collembola</taxon>
        <taxon>Symphypleona</taxon>
        <taxon>Sminthuridae</taxon>
        <taxon>Allacma</taxon>
    </lineage>
</organism>
<evidence type="ECO:0000313" key="1">
    <source>
        <dbReference type="EMBL" id="CAG7832688.1"/>
    </source>
</evidence>
<dbReference type="AlphaFoldDB" id="A0A8J2LIW3"/>
<dbReference type="Proteomes" id="UP000708208">
    <property type="component" value="Unassembled WGS sequence"/>
</dbReference>
<protein>
    <submittedName>
        <fullName evidence="1">Uncharacterized protein</fullName>
    </submittedName>
</protein>
<evidence type="ECO:0000313" key="2">
    <source>
        <dbReference type="Proteomes" id="UP000708208"/>
    </source>
</evidence>
<gene>
    <name evidence="1" type="ORF">AFUS01_LOCUS42365</name>
</gene>
<sequence length="280" mass="31950">MIQYISSLTKYEYWLLEVFTSSVNFGKLESFTFRGSDFVVGEKALAKCQKVLESIKDTAVVVRFVVKNRSSLRKISFGGVGFKMMEHYQGAILEPELVKVTHITDFRINLSTFGIDLVLMNQRQIQSLTFTGYVTDFEDSYTNLVRKCIDSNRTTLSSLGIFPCIVSDGNRPFYGSLTPFLFNCGIFESCHNLRSLFLNITTAQKMFTKRFSCGKVTNIHLLPKNLSTIEIYNHDFDPADLEKFGQNFYRYRSLHRLVLSSITANKFPTASAFTSHLCIL</sequence>
<keyword evidence="2" id="KW-1185">Reference proteome</keyword>
<comment type="caution">
    <text evidence="1">The sequence shown here is derived from an EMBL/GenBank/DDBJ whole genome shotgun (WGS) entry which is preliminary data.</text>
</comment>
<proteinExistence type="predicted"/>